<accession>A0A3R9PSM3</accession>
<dbReference type="EMBL" id="RSDW01000001">
    <property type="protein sequence ID" value="RSL17015.1"/>
    <property type="molecule type" value="Genomic_DNA"/>
</dbReference>
<evidence type="ECO:0000313" key="2">
    <source>
        <dbReference type="Proteomes" id="UP000269669"/>
    </source>
</evidence>
<dbReference type="Proteomes" id="UP000269669">
    <property type="component" value="Unassembled WGS sequence"/>
</dbReference>
<gene>
    <name evidence="1" type="ORF">EDE15_2543</name>
</gene>
<name>A0A3R9PSM3_9BACT</name>
<organism evidence="1 2">
    <name type="scientific">Edaphobacter aggregans</name>
    <dbReference type="NCBI Taxonomy" id="570835"/>
    <lineage>
        <taxon>Bacteria</taxon>
        <taxon>Pseudomonadati</taxon>
        <taxon>Acidobacteriota</taxon>
        <taxon>Terriglobia</taxon>
        <taxon>Terriglobales</taxon>
        <taxon>Acidobacteriaceae</taxon>
        <taxon>Edaphobacter</taxon>
    </lineage>
</organism>
<protein>
    <submittedName>
        <fullName evidence="1">Uncharacterized protein</fullName>
    </submittedName>
</protein>
<dbReference type="AlphaFoldDB" id="A0A3R9PSM3"/>
<comment type="caution">
    <text evidence="1">The sequence shown here is derived from an EMBL/GenBank/DDBJ whole genome shotgun (WGS) entry which is preliminary data.</text>
</comment>
<evidence type="ECO:0000313" key="1">
    <source>
        <dbReference type="EMBL" id="RSL17015.1"/>
    </source>
</evidence>
<dbReference type="OrthoDB" id="117729at2"/>
<keyword evidence="2" id="KW-1185">Reference proteome</keyword>
<reference evidence="1 2" key="1">
    <citation type="submission" date="2018-12" db="EMBL/GenBank/DDBJ databases">
        <title>Sequencing of bacterial isolates from soil warming experiment in Harvard Forest, Massachusetts, USA.</title>
        <authorList>
            <person name="Deangelis K."/>
        </authorList>
    </citation>
    <scope>NUCLEOTIDE SEQUENCE [LARGE SCALE GENOMIC DNA]</scope>
    <source>
        <strain evidence="1 2">EB153</strain>
    </source>
</reference>
<dbReference type="RefSeq" id="WP_125485555.1">
    <property type="nucleotide sequence ID" value="NZ_RSDW01000001.1"/>
</dbReference>
<sequence length="207" mass="22424">MGYLLPSEYVEYGLGAETSDGWVTMASALMEAHCRRPSLLVTQYVERMRLTAGAQTVRLSYRPLAAAVGAVSPLVGVNVRYGRPRRGEMTDPVREQLAFAFGVPGSRNALDPASVDVNLSTAELTFPQNFLGINYNEVEVTYTSGVVTVPAAVKVACAQIVKNAQATPAMNVKSSKMDTMQMQYFSGVLVDPQVQALLRPYVAERLG</sequence>
<proteinExistence type="predicted"/>